<accession>A0A4P6Q8Y8</accession>
<dbReference type="InterPro" id="IPR035093">
    <property type="entry name" value="RelE/ParE_toxin_dom_sf"/>
</dbReference>
<organism evidence="3 4">
    <name type="scientific">Streptomonospora litoralis</name>
    <dbReference type="NCBI Taxonomy" id="2498135"/>
    <lineage>
        <taxon>Bacteria</taxon>
        <taxon>Bacillati</taxon>
        <taxon>Actinomycetota</taxon>
        <taxon>Actinomycetes</taxon>
        <taxon>Streptosporangiales</taxon>
        <taxon>Nocardiopsidaceae</taxon>
        <taxon>Streptomonospora</taxon>
    </lineage>
</organism>
<protein>
    <submittedName>
        <fullName evidence="3">Plasmid stabilization system protein</fullName>
    </submittedName>
</protein>
<keyword evidence="2" id="KW-1277">Toxin-antitoxin system</keyword>
<dbReference type="KEGG" id="strr:EKD16_21330"/>
<dbReference type="RefSeq" id="WP_131100622.1">
    <property type="nucleotide sequence ID" value="NZ_CP036455.1"/>
</dbReference>
<name>A0A4P6Q8Y8_9ACTN</name>
<evidence type="ECO:0000256" key="1">
    <source>
        <dbReference type="ARBA" id="ARBA00006226"/>
    </source>
</evidence>
<dbReference type="PANTHER" id="PTHR35601">
    <property type="entry name" value="TOXIN RELE"/>
    <property type="match status" value="1"/>
</dbReference>
<reference evidence="3 4" key="1">
    <citation type="submission" date="2019-02" db="EMBL/GenBank/DDBJ databases">
        <authorList>
            <person name="Khodamoradi S."/>
            <person name="Hahnke R.L."/>
            <person name="Kaempfer P."/>
            <person name="Schumann P."/>
            <person name="Rohde M."/>
            <person name="Steinert M."/>
            <person name="Luzhetskyy A."/>
            <person name="Wink J."/>
            <person name="Ruckert C."/>
        </authorList>
    </citation>
    <scope>NUCLEOTIDE SEQUENCE [LARGE SCALE GENOMIC DNA]</scope>
    <source>
        <strain evidence="3 4">M2</strain>
    </source>
</reference>
<evidence type="ECO:0000313" key="3">
    <source>
        <dbReference type="EMBL" id="QBI56021.1"/>
    </source>
</evidence>
<sequence>MSRYTIEISVSARKMLRKLDVPVRKRVVAAIADLADNPRPDGCKKLQGRSEYRVRVGDYRVLYDINDSRIRVEVVAVGHRREIYGR</sequence>
<dbReference type="PANTHER" id="PTHR35601:SF1">
    <property type="entry name" value="TOXIN RELE"/>
    <property type="match status" value="1"/>
</dbReference>
<dbReference type="Proteomes" id="UP000292235">
    <property type="component" value="Chromosome"/>
</dbReference>
<comment type="similarity">
    <text evidence="1">Belongs to the RelE toxin family.</text>
</comment>
<dbReference type="OrthoDB" id="5326046at2"/>
<evidence type="ECO:0000313" key="4">
    <source>
        <dbReference type="Proteomes" id="UP000292235"/>
    </source>
</evidence>
<evidence type="ECO:0000256" key="2">
    <source>
        <dbReference type="ARBA" id="ARBA00022649"/>
    </source>
</evidence>
<dbReference type="EMBL" id="CP036455">
    <property type="protein sequence ID" value="QBI56021.1"/>
    <property type="molecule type" value="Genomic_DNA"/>
</dbReference>
<proteinExistence type="inferred from homology"/>
<dbReference type="InterPro" id="IPR007712">
    <property type="entry name" value="RelE/ParE_toxin"/>
</dbReference>
<gene>
    <name evidence="3" type="ORF">EKD16_21330</name>
</gene>
<dbReference type="Pfam" id="PF05016">
    <property type="entry name" value="ParE_toxin"/>
    <property type="match status" value="1"/>
</dbReference>
<dbReference type="AlphaFoldDB" id="A0A4P6Q8Y8"/>
<dbReference type="SUPFAM" id="SSF143011">
    <property type="entry name" value="RelE-like"/>
    <property type="match status" value="1"/>
</dbReference>
<dbReference type="Gene3D" id="3.30.2310.20">
    <property type="entry name" value="RelE-like"/>
    <property type="match status" value="1"/>
</dbReference>
<keyword evidence="4" id="KW-1185">Reference proteome</keyword>